<dbReference type="InterPro" id="IPR018247">
    <property type="entry name" value="EF_Hand_1_Ca_BS"/>
</dbReference>
<evidence type="ECO:0000313" key="5">
    <source>
        <dbReference type="EnsemblMetazoa" id="HelroP91884"/>
    </source>
</evidence>
<protein>
    <recommendedName>
        <fullName evidence="3">EF-hand domain-containing protein</fullName>
    </recommendedName>
</protein>
<evidence type="ECO:0000313" key="6">
    <source>
        <dbReference type="Proteomes" id="UP000015101"/>
    </source>
</evidence>
<dbReference type="PANTHER" id="PTHR23050">
    <property type="entry name" value="CALCIUM BINDING PROTEIN"/>
    <property type="match status" value="1"/>
</dbReference>
<keyword evidence="2" id="KW-0106">Calcium</keyword>
<dbReference type="HOGENOM" id="CLU_061288_22_5_1"/>
<dbReference type="STRING" id="6412.T1G8A2"/>
<dbReference type="CDD" id="cd00051">
    <property type="entry name" value="EFh"/>
    <property type="match status" value="1"/>
</dbReference>
<feature type="domain" description="EF-hand" evidence="3">
    <location>
        <begin position="27"/>
        <end position="58"/>
    </location>
</feature>
<gene>
    <name evidence="5" type="primary">20217299</name>
    <name evidence="4" type="ORF">HELRODRAFT_91884</name>
</gene>
<sequence>QIFDKDGNGLIDKSELKSTMRSLGENLSDKDVKAMIKAADKNGDGKIDYEGKFFILLI</sequence>
<evidence type="ECO:0000313" key="4">
    <source>
        <dbReference type="EMBL" id="ESO10357.1"/>
    </source>
</evidence>
<dbReference type="InterPro" id="IPR011992">
    <property type="entry name" value="EF-hand-dom_pair"/>
</dbReference>
<dbReference type="PROSITE" id="PS00018">
    <property type="entry name" value="EF_HAND_1"/>
    <property type="match status" value="1"/>
</dbReference>
<reference evidence="5" key="3">
    <citation type="submission" date="2015-06" db="UniProtKB">
        <authorList>
            <consortium name="EnsemblMetazoa"/>
        </authorList>
    </citation>
    <scope>IDENTIFICATION</scope>
</reference>
<dbReference type="Pfam" id="PF13499">
    <property type="entry name" value="EF-hand_7"/>
    <property type="match status" value="1"/>
</dbReference>
<dbReference type="Proteomes" id="UP000015101">
    <property type="component" value="Unassembled WGS sequence"/>
</dbReference>
<dbReference type="Gene3D" id="1.10.238.10">
    <property type="entry name" value="EF-hand"/>
    <property type="match status" value="1"/>
</dbReference>
<evidence type="ECO:0000256" key="2">
    <source>
        <dbReference type="ARBA" id="ARBA00022837"/>
    </source>
</evidence>
<accession>T1G8A2</accession>
<dbReference type="EMBL" id="KB095883">
    <property type="protein sequence ID" value="ESO10357.1"/>
    <property type="molecule type" value="Genomic_DNA"/>
</dbReference>
<dbReference type="FunFam" id="1.10.238.10:FF:000001">
    <property type="entry name" value="Calmodulin 1"/>
    <property type="match status" value="1"/>
</dbReference>
<dbReference type="SMART" id="SM00054">
    <property type="entry name" value="EFh"/>
    <property type="match status" value="2"/>
</dbReference>
<dbReference type="EMBL" id="AMQM01008947">
    <property type="status" value="NOT_ANNOTATED_CDS"/>
    <property type="molecule type" value="Genomic_DNA"/>
</dbReference>
<organism evidence="5 6">
    <name type="scientific">Helobdella robusta</name>
    <name type="common">Californian leech</name>
    <dbReference type="NCBI Taxonomy" id="6412"/>
    <lineage>
        <taxon>Eukaryota</taxon>
        <taxon>Metazoa</taxon>
        <taxon>Spiralia</taxon>
        <taxon>Lophotrochozoa</taxon>
        <taxon>Annelida</taxon>
        <taxon>Clitellata</taxon>
        <taxon>Hirudinea</taxon>
        <taxon>Rhynchobdellida</taxon>
        <taxon>Glossiphoniidae</taxon>
        <taxon>Helobdella</taxon>
    </lineage>
</organism>
<feature type="domain" description="EF-hand" evidence="3">
    <location>
        <begin position="1"/>
        <end position="26"/>
    </location>
</feature>
<dbReference type="CTD" id="20217299"/>
<name>T1G8A2_HELRO</name>
<evidence type="ECO:0000259" key="3">
    <source>
        <dbReference type="PROSITE" id="PS50222"/>
    </source>
</evidence>
<dbReference type="KEGG" id="hro:HELRODRAFT_91884"/>
<keyword evidence="6" id="KW-1185">Reference proteome</keyword>
<dbReference type="EnsemblMetazoa" id="HelroT91884">
    <property type="protein sequence ID" value="HelroP91884"/>
    <property type="gene ID" value="HelroG91884"/>
</dbReference>
<reference evidence="6" key="1">
    <citation type="submission" date="2012-12" db="EMBL/GenBank/DDBJ databases">
        <authorList>
            <person name="Hellsten U."/>
            <person name="Grimwood J."/>
            <person name="Chapman J.A."/>
            <person name="Shapiro H."/>
            <person name="Aerts A."/>
            <person name="Otillar R.P."/>
            <person name="Terry A.Y."/>
            <person name="Boore J.L."/>
            <person name="Simakov O."/>
            <person name="Marletaz F."/>
            <person name="Cho S.-J."/>
            <person name="Edsinger-Gonzales E."/>
            <person name="Havlak P."/>
            <person name="Kuo D.-H."/>
            <person name="Larsson T."/>
            <person name="Lv J."/>
            <person name="Arendt D."/>
            <person name="Savage R."/>
            <person name="Osoegawa K."/>
            <person name="de Jong P."/>
            <person name="Lindberg D.R."/>
            <person name="Seaver E.C."/>
            <person name="Weisblat D.A."/>
            <person name="Putnam N.H."/>
            <person name="Grigoriev I.V."/>
            <person name="Rokhsar D.S."/>
        </authorList>
    </citation>
    <scope>NUCLEOTIDE SEQUENCE</scope>
</reference>
<evidence type="ECO:0000256" key="1">
    <source>
        <dbReference type="ARBA" id="ARBA00022737"/>
    </source>
</evidence>
<keyword evidence="1" id="KW-0677">Repeat</keyword>
<dbReference type="InterPro" id="IPR002048">
    <property type="entry name" value="EF_hand_dom"/>
</dbReference>
<proteinExistence type="predicted"/>
<dbReference type="GeneID" id="20217299"/>
<dbReference type="AlphaFoldDB" id="T1G8A2"/>
<dbReference type="InterPro" id="IPR050145">
    <property type="entry name" value="Centrin_CML-like"/>
</dbReference>
<dbReference type="PROSITE" id="PS50222">
    <property type="entry name" value="EF_HAND_2"/>
    <property type="match status" value="2"/>
</dbReference>
<reference evidence="4 6" key="2">
    <citation type="journal article" date="2013" name="Nature">
        <title>Insights into bilaterian evolution from three spiralian genomes.</title>
        <authorList>
            <person name="Simakov O."/>
            <person name="Marletaz F."/>
            <person name="Cho S.J."/>
            <person name="Edsinger-Gonzales E."/>
            <person name="Havlak P."/>
            <person name="Hellsten U."/>
            <person name="Kuo D.H."/>
            <person name="Larsson T."/>
            <person name="Lv J."/>
            <person name="Arendt D."/>
            <person name="Savage R."/>
            <person name="Osoegawa K."/>
            <person name="de Jong P."/>
            <person name="Grimwood J."/>
            <person name="Chapman J.A."/>
            <person name="Shapiro H."/>
            <person name="Aerts A."/>
            <person name="Otillar R.P."/>
            <person name="Terry A.Y."/>
            <person name="Boore J.L."/>
            <person name="Grigoriev I.V."/>
            <person name="Lindberg D.R."/>
            <person name="Seaver E.C."/>
            <person name="Weisblat D.A."/>
            <person name="Putnam N.H."/>
            <person name="Rokhsar D.S."/>
        </authorList>
    </citation>
    <scope>NUCLEOTIDE SEQUENCE</scope>
</reference>
<dbReference type="OrthoDB" id="26525at2759"/>
<dbReference type="eggNOG" id="KOG0027">
    <property type="taxonomic scope" value="Eukaryota"/>
</dbReference>
<dbReference type="RefSeq" id="XP_009011517.1">
    <property type="nucleotide sequence ID" value="XM_009013269.1"/>
</dbReference>
<dbReference type="GO" id="GO:0005509">
    <property type="term" value="F:calcium ion binding"/>
    <property type="evidence" value="ECO:0007669"/>
    <property type="project" value="InterPro"/>
</dbReference>
<dbReference type="InParanoid" id="T1G8A2"/>
<dbReference type="SUPFAM" id="SSF47473">
    <property type="entry name" value="EF-hand"/>
    <property type="match status" value="1"/>
</dbReference>